<evidence type="ECO:0000313" key="4">
    <source>
        <dbReference type="Proteomes" id="UP001152797"/>
    </source>
</evidence>
<dbReference type="Proteomes" id="UP001152797">
    <property type="component" value="Unassembled WGS sequence"/>
</dbReference>
<evidence type="ECO:0000313" key="3">
    <source>
        <dbReference type="EMBL" id="CAL1170785.1"/>
    </source>
</evidence>
<evidence type="ECO:0000256" key="1">
    <source>
        <dbReference type="SAM" id="SignalP"/>
    </source>
</evidence>
<keyword evidence="4" id="KW-1185">Reference proteome</keyword>
<reference evidence="2" key="1">
    <citation type="submission" date="2022-10" db="EMBL/GenBank/DDBJ databases">
        <authorList>
            <person name="Chen Y."/>
            <person name="Dougan E. K."/>
            <person name="Chan C."/>
            <person name="Rhodes N."/>
            <person name="Thang M."/>
        </authorList>
    </citation>
    <scope>NUCLEOTIDE SEQUENCE</scope>
</reference>
<organism evidence="2">
    <name type="scientific">Cladocopium goreaui</name>
    <dbReference type="NCBI Taxonomy" id="2562237"/>
    <lineage>
        <taxon>Eukaryota</taxon>
        <taxon>Sar</taxon>
        <taxon>Alveolata</taxon>
        <taxon>Dinophyceae</taxon>
        <taxon>Suessiales</taxon>
        <taxon>Symbiodiniaceae</taxon>
        <taxon>Cladocopium</taxon>
    </lineage>
</organism>
<accession>A0A9P1GM83</accession>
<keyword evidence="1" id="KW-0732">Signal</keyword>
<evidence type="ECO:0000313" key="2">
    <source>
        <dbReference type="EMBL" id="CAI4017410.1"/>
    </source>
</evidence>
<dbReference type="EMBL" id="CAMXCT020006634">
    <property type="protein sequence ID" value="CAL1170785.1"/>
    <property type="molecule type" value="Genomic_DNA"/>
</dbReference>
<dbReference type="EMBL" id="CAMXCT030006634">
    <property type="protein sequence ID" value="CAL4804722.1"/>
    <property type="molecule type" value="Genomic_DNA"/>
</dbReference>
<dbReference type="EMBL" id="CAMXCT010006634">
    <property type="protein sequence ID" value="CAI4017410.1"/>
    <property type="molecule type" value="Genomic_DNA"/>
</dbReference>
<comment type="caution">
    <text evidence="2">The sequence shown here is derived from an EMBL/GenBank/DDBJ whole genome shotgun (WGS) entry which is preliminary data.</text>
</comment>
<proteinExistence type="predicted"/>
<sequence>MKPILACVLATVAVVLEGCRELCKKEDYDDCIKANPDFYWTTDDCRKLQIIASCTVKDCCNHGEGGMTPKWANSMSEYIQNMSDALTAKEIHCPYEDNC</sequence>
<name>A0A9P1GM83_9DINO</name>
<gene>
    <name evidence="2" type="ORF">C1SCF055_LOCUS42054</name>
</gene>
<feature type="chain" id="PRO_5043272923" evidence="1">
    <location>
        <begin position="19"/>
        <end position="99"/>
    </location>
</feature>
<feature type="signal peptide" evidence="1">
    <location>
        <begin position="1"/>
        <end position="18"/>
    </location>
</feature>
<dbReference type="AlphaFoldDB" id="A0A9P1GM83"/>
<reference evidence="3" key="2">
    <citation type="submission" date="2024-04" db="EMBL/GenBank/DDBJ databases">
        <authorList>
            <person name="Chen Y."/>
            <person name="Shah S."/>
            <person name="Dougan E. K."/>
            <person name="Thang M."/>
            <person name="Chan C."/>
        </authorList>
    </citation>
    <scope>NUCLEOTIDE SEQUENCE [LARGE SCALE GENOMIC DNA]</scope>
</reference>
<protein>
    <submittedName>
        <fullName evidence="2">Uncharacterized protein</fullName>
    </submittedName>
</protein>